<dbReference type="SMART" id="SM00100">
    <property type="entry name" value="cNMP"/>
    <property type="match status" value="1"/>
</dbReference>
<keyword evidence="2" id="KW-0238">DNA-binding</keyword>
<accession>A0ABX0V9P1</accession>
<dbReference type="Pfam" id="PF13545">
    <property type="entry name" value="HTH_Crp_2"/>
    <property type="match status" value="1"/>
</dbReference>
<keyword evidence="3" id="KW-0804">Transcription</keyword>
<keyword evidence="1" id="KW-0805">Transcription regulation</keyword>
<evidence type="ECO:0000256" key="3">
    <source>
        <dbReference type="ARBA" id="ARBA00023163"/>
    </source>
</evidence>
<feature type="domain" description="HTH crp-type" evidence="5">
    <location>
        <begin position="172"/>
        <end position="245"/>
    </location>
</feature>
<dbReference type="InterPro" id="IPR036388">
    <property type="entry name" value="WH-like_DNA-bd_sf"/>
</dbReference>
<keyword evidence="7" id="KW-1185">Reference proteome</keyword>
<dbReference type="InterPro" id="IPR012318">
    <property type="entry name" value="HTH_CRP"/>
</dbReference>
<dbReference type="Gene3D" id="2.60.120.10">
    <property type="entry name" value="Jelly Rolls"/>
    <property type="match status" value="1"/>
</dbReference>
<dbReference type="InterPro" id="IPR018490">
    <property type="entry name" value="cNMP-bd_dom_sf"/>
</dbReference>
<evidence type="ECO:0000256" key="1">
    <source>
        <dbReference type="ARBA" id="ARBA00023015"/>
    </source>
</evidence>
<dbReference type="EMBL" id="JAATJS010000002">
    <property type="protein sequence ID" value="NIX75919.1"/>
    <property type="molecule type" value="Genomic_DNA"/>
</dbReference>
<dbReference type="SUPFAM" id="SSF51206">
    <property type="entry name" value="cAMP-binding domain-like"/>
    <property type="match status" value="1"/>
</dbReference>
<dbReference type="Gene3D" id="1.10.10.10">
    <property type="entry name" value="Winged helix-like DNA-binding domain superfamily/Winged helix DNA-binding domain"/>
    <property type="match status" value="1"/>
</dbReference>
<dbReference type="PROSITE" id="PS51063">
    <property type="entry name" value="HTH_CRP_2"/>
    <property type="match status" value="1"/>
</dbReference>
<dbReference type="InterPro" id="IPR014710">
    <property type="entry name" value="RmlC-like_jellyroll"/>
</dbReference>
<dbReference type="SMART" id="SM00419">
    <property type="entry name" value="HTH_CRP"/>
    <property type="match status" value="1"/>
</dbReference>
<dbReference type="PANTHER" id="PTHR24567:SF28">
    <property type="entry name" value="LISTERIOLYSIN REGULATORY PROTEIN"/>
    <property type="match status" value="1"/>
</dbReference>
<dbReference type="Pfam" id="PF00027">
    <property type="entry name" value="cNMP_binding"/>
    <property type="match status" value="1"/>
</dbReference>
<evidence type="ECO:0000313" key="7">
    <source>
        <dbReference type="Proteomes" id="UP000707352"/>
    </source>
</evidence>
<dbReference type="PROSITE" id="PS50042">
    <property type="entry name" value="CNMP_BINDING_3"/>
    <property type="match status" value="1"/>
</dbReference>
<dbReference type="Proteomes" id="UP000707352">
    <property type="component" value="Unassembled WGS sequence"/>
</dbReference>
<sequence>MLLSALSNVEPLPAVSEPPASGGAASVEVMADDEPTIGLLAGLDPAVAAELLEQAERRVVRADEVLFTAGQLAHSVHVLGAGAAKLVQAMPGGAQIIVKYVRPGEIFGSPALLDRFYPTDAVAVTEGVELRWSSQLVRTYIDRHPRVAFNVIGDLEARLREMESRLRDLSKEPVEQRLARAILKLVEMFGRQTREGVEIPFPVSRQDLADLIGSTLPTVSRTVRAWEAQRQIRRSRRRLVIADVEAVARILYQENAREPDHERGRSRTARQ</sequence>
<evidence type="ECO:0000313" key="6">
    <source>
        <dbReference type="EMBL" id="NIX75919.1"/>
    </source>
</evidence>
<dbReference type="PANTHER" id="PTHR24567">
    <property type="entry name" value="CRP FAMILY TRANSCRIPTIONAL REGULATORY PROTEIN"/>
    <property type="match status" value="1"/>
</dbReference>
<reference evidence="6 7" key="1">
    <citation type="submission" date="2020-03" db="EMBL/GenBank/DDBJ databases">
        <title>The genome sequence of Microvirga sp. c23x22.</title>
        <authorList>
            <person name="Zhang X."/>
        </authorList>
    </citation>
    <scope>NUCLEOTIDE SEQUENCE [LARGE SCALE GENOMIC DNA]</scope>
    <source>
        <strain evidence="7">c23x22</strain>
    </source>
</reference>
<dbReference type="RefSeq" id="WP_167671840.1">
    <property type="nucleotide sequence ID" value="NZ_JAATJS010000002.1"/>
</dbReference>
<name>A0ABX0V9P1_9HYPH</name>
<dbReference type="InterPro" id="IPR000595">
    <property type="entry name" value="cNMP-bd_dom"/>
</dbReference>
<feature type="domain" description="Cyclic nucleotide-binding" evidence="4">
    <location>
        <begin position="39"/>
        <end position="125"/>
    </location>
</feature>
<evidence type="ECO:0000259" key="5">
    <source>
        <dbReference type="PROSITE" id="PS51063"/>
    </source>
</evidence>
<protein>
    <submittedName>
        <fullName evidence="6">Crp/Fnr family transcriptional regulator</fullName>
    </submittedName>
</protein>
<proteinExistence type="predicted"/>
<comment type="caution">
    <text evidence="6">The sequence shown here is derived from an EMBL/GenBank/DDBJ whole genome shotgun (WGS) entry which is preliminary data.</text>
</comment>
<evidence type="ECO:0000259" key="4">
    <source>
        <dbReference type="PROSITE" id="PS50042"/>
    </source>
</evidence>
<organism evidence="6 7">
    <name type="scientific">Microvirga terricola</name>
    <dbReference type="NCBI Taxonomy" id="2719797"/>
    <lineage>
        <taxon>Bacteria</taxon>
        <taxon>Pseudomonadati</taxon>
        <taxon>Pseudomonadota</taxon>
        <taxon>Alphaproteobacteria</taxon>
        <taxon>Hyphomicrobiales</taxon>
        <taxon>Methylobacteriaceae</taxon>
        <taxon>Microvirga</taxon>
    </lineage>
</organism>
<evidence type="ECO:0000256" key="2">
    <source>
        <dbReference type="ARBA" id="ARBA00023125"/>
    </source>
</evidence>
<gene>
    <name evidence="6" type="ORF">HB375_04725</name>
</gene>
<dbReference type="CDD" id="cd00038">
    <property type="entry name" value="CAP_ED"/>
    <property type="match status" value="1"/>
</dbReference>
<dbReference type="InterPro" id="IPR036390">
    <property type="entry name" value="WH_DNA-bd_sf"/>
</dbReference>
<dbReference type="InterPro" id="IPR050397">
    <property type="entry name" value="Env_Response_Regulators"/>
</dbReference>
<dbReference type="SUPFAM" id="SSF46785">
    <property type="entry name" value="Winged helix' DNA-binding domain"/>
    <property type="match status" value="1"/>
</dbReference>